<dbReference type="STRING" id="1328759.A0A5C2SVT1"/>
<feature type="domain" description="Aminoglycoside phosphotransferase" evidence="1">
    <location>
        <begin position="216"/>
        <end position="425"/>
    </location>
</feature>
<evidence type="ECO:0000259" key="1">
    <source>
        <dbReference type="Pfam" id="PF01636"/>
    </source>
</evidence>
<dbReference type="InterPro" id="IPR002575">
    <property type="entry name" value="Aminoglycoside_PTrfase"/>
</dbReference>
<protein>
    <recommendedName>
        <fullName evidence="1">Aminoglycoside phosphotransferase domain-containing protein</fullName>
    </recommendedName>
</protein>
<keyword evidence="3" id="KW-1185">Reference proteome</keyword>
<dbReference type="OrthoDB" id="4177236at2759"/>
<organism evidence="2 3">
    <name type="scientific">Lentinus tigrinus ALCF2SS1-6</name>
    <dbReference type="NCBI Taxonomy" id="1328759"/>
    <lineage>
        <taxon>Eukaryota</taxon>
        <taxon>Fungi</taxon>
        <taxon>Dikarya</taxon>
        <taxon>Basidiomycota</taxon>
        <taxon>Agaricomycotina</taxon>
        <taxon>Agaricomycetes</taxon>
        <taxon>Polyporales</taxon>
        <taxon>Polyporaceae</taxon>
        <taxon>Lentinus</taxon>
    </lineage>
</organism>
<dbReference type="EMBL" id="ML122250">
    <property type="protein sequence ID" value="RPD67514.1"/>
    <property type="molecule type" value="Genomic_DNA"/>
</dbReference>
<evidence type="ECO:0000313" key="3">
    <source>
        <dbReference type="Proteomes" id="UP000313359"/>
    </source>
</evidence>
<sequence length="475" mass="53691">MEISESLSQRDESHHATVAVYGEPGSGKKTLISILNKRPYKRDADGKVFVFDARMATECSARVSIAIVLYNAVHNPAALEETLELARKEAGFTCVVQTKFDLVTSDFSYEHLNRLQFAPSIAYTYDVDCVNASLTTAGGVDELLSLLMNHLEPPSVPRKPVTLGRLQDALFDWIAALFALPTRCTTSDLPSELSQITSYADVRKRMRTEFDMAWGNRLKQRLHASEDSWSVGIHRISQSLVAKIAAPSERASMEYVRQNTSIPVPRTYLPNISMLVMDFIDGDMLHECWDRLGLFRRFRIACTLRVYVKQMRALRRPAVGAVDTGRVGGILFGDDLHGPFESLARFRRFCELVAYVGWRPLAAVAQMRGEKPPPMPRPSLDWTPVFTHGDLNPSNVLIDRQGTVWIIDWDSAGFYPSCIESVAMWHVDANIQHDNDAISWHGYRWFIAGKTTEEEEQFWYNFCSGIHRFPGIPKP</sequence>
<reference evidence="2" key="1">
    <citation type="journal article" date="2018" name="Genome Biol. Evol.">
        <title>Genomics and development of Lentinus tigrinus, a white-rot wood-decaying mushroom with dimorphic fruiting bodies.</title>
        <authorList>
            <person name="Wu B."/>
            <person name="Xu Z."/>
            <person name="Knudson A."/>
            <person name="Carlson A."/>
            <person name="Chen N."/>
            <person name="Kovaka S."/>
            <person name="LaButti K."/>
            <person name="Lipzen A."/>
            <person name="Pennachio C."/>
            <person name="Riley R."/>
            <person name="Schakwitz W."/>
            <person name="Umezawa K."/>
            <person name="Ohm R.A."/>
            <person name="Grigoriev I.V."/>
            <person name="Nagy L.G."/>
            <person name="Gibbons J."/>
            <person name="Hibbett D."/>
        </authorList>
    </citation>
    <scope>NUCLEOTIDE SEQUENCE [LARGE SCALE GENOMIC DNA]</scope>
    <source>
        <strain evidence="2">ALCF2SS1-6</strain>
    </source>
</reference>
<name>A0A5C2SVT1_9APHY</name>
<proteinExistence type="predicted"/>
<gene>
    <name evidence="2" type="ORF">L227DRAFT_569638</name>
</gene>
<dbReference type="InterPro" id="IPR011009">
    <property type="entry name" value="Kinase-like_dom_sf"/>
</dbReference>
<dbReference type="AlphaFoldDB" id="A0A5C2SVT1"/>
<dbReference type="Gene3D" id="3.90.1200.10">
    <property type="match status" value="1"/>
</dbReference>
<dbReference type="Pfam" id="PF01636">
    <property type="entry name" value="APH"/>
    <property type="match status" value="1"/>
</dbReference>
<dbReference type="InterPro" id="IPR051678">
    <property type="entry name" value="AGP_Transferase"/>
</dbReference>
<dbReference type="Proteomes" id="UP000313359">
    <property type="component" value="Unassembled WGS sequence"/>
</dbReference>
<dbReference type="PANTHER" id="PTHR21310">
    <property type="entry name" value="AMINOGLYCOSIDE PHOSPHOTRANSFERASE-RELATED-RELATED"/>
    <property type="match status" value="1"/>
</dbReference>
<dbReference type="SUPFAM" id="SSF52540">
    <property type="entry name" value="P-loop containing nucleoside triphosphate hydrolases"/>
    <property type="match status" value="1"/>
</dbReference>
<accession>A0A5C2SVT1</accession>
<dbReference type="InterPro" id="IPR027417">
    <property type="entry name" value="P-loop_NTPase"/>
</dbReference>
<evidence type="ECO:0000313" key="2">
    <source>
        <dbReference type="EMBL" id="RPD67514.1"/>
    </source>
</evidence>
<dbReference type="PANTHER" id="PTHR21310:SF15">
    <property type="entry name" value="AMINOGLYCOSIDE PHOSPHOTRANSFERASE DOMAIN-CONTAINING PROTEIN"/>
    <property type="match status" value="1"/>
</dbReference>
<dbReference type="SUPFAM" id="SSF56112">
    <property type="entry name" value="Protein kinase-like (PK-like)"/>
    <property type="match status" value="1"/>
</dbReference>